<dbReference type="Gene3D" id="1.10.10.60">
    <property type="entry name" value="Homeodomain-like"/>
    <property type="match status" value="2"/>
</dbReference>
<dbReference type="AlphaFoldDB" id="A0A8B6F1Y9"/>
<dbReference type="Proteomes" id="UP000596742">
    <property type="component" value="Unassembled WGS sequence"/>
</dbReference>
<gene>
    <name evidence="2" type="ORF">MGAL_10B079387</name>
</gene>
<dbReference type="EMBL" id="UYJE01006149">
    <property type="protein sequence ID" value="VDI43385.1"/>
    <property type="molecule type" value="Genomic_DNA"/>
</dbReference>
<reference evidence="2" key="1">
    <citation type="submission" date="2018-11" db="EMBL/GenBank/DDBJ databases">
        <authorList>
            <person name="Alioto T."/>
            <person name="Alioto T."/>
        </authorList>
    </citation>
    <scope>NUCLEOTIDE SEQUENCE</scope>
</reference>
<keyword evidence="3" id="KW-1185">Reference proteome</keyword>
<name>A0A8B6F1Y9_MYTGA</name>
<evidence type="ECO:0000313" key="3">
    <source>
        <dbReference type="Proteomes" id="UP000596742"/>
    </source>
</evidence>
<sequence length="153" mass="17737">MDVTIEKSTRYQSPRYRQSYNSASLDRAIQVVKAKIMSSYKAADMFGVPRSTILYLTPWKKRRLKDYDPQQMVMAIQAVKSESPQANEKRKRFDYERDSNAQQQLEKAITAVVQGKISQRQAARQYGVPQTTISMKMKQRGLIQPAYFDLHPL</sequence>
<dbReference type="SUPFAM" id="SSF46689">
    <property type="entry name" value="Homeodomain-like"/>
    <property type="match status" value="2"/>
</dbReference>
<evidence type="ECO:0000259" key="1">
    <source>
        <dbReference type="Pfam" id="PF05225"/>
    </source>
</evidence>
<feature type="domain" description="HTH psq-type" evidence="1">
    <location>
        <begin position="104"/>
        <end position="141"/>
    </location>
</feature>
<comment type="caution">
    <text evidence="2">The sequence shown here is derived from an EMBL/GenBank/DDBJ whole genome shotgun (WGS) entry which is preliminary data.</text>
</comment>
<proteinExistence type="predicted"/>
<organism evidence="2 3">
    <name type="scientific">Mytilus galloprovincialis</name>
    <name type="common">Mediterranean mussel</name>
    <dbReference type="NCBI Taxonomy" id="29158"/>
    <lineage>
        <taxon>Eukaryota</taxon>
        <taxon>Metazoa</taxon>
        <taxon>Spiralia</taxon>
        <taxon>Lophotrochozoa</taxon>
        <taxon>Mollusca</taxon>
        <taxon>Bivalvia</taxon>
        <taxon>Autobranchia</taxon>
        <taxon>Pteriomorphia</taxon>
        <taxon>Mytilida</taxon>
        <taxon>Mytiloidea</taxon>
        <taxon>Mytilidae</taxon>
        <taxon>Mytilinae</taxon>
        <taxon>Mytilus</taxon>
    </lineage>
</organism>
<evidence type="ECO:0000313" key="2">
    <source>
        <dbReference type="EMBL" id="VDI43385.1"/>
    </source>
</evidence>
<feature type="domain" description="HTH psq-type" evidence="1">
    <location>
        <begin position="24"/>
        <end position="54"/>
    </location>
</feature>
<protein>
    <recommendedName>
        <fullName evidence="1">HTH psq-type domain-containing protein</fullName>
    </recommendedName>
</protein>
<dbReference type="InterPro" id="IPR007889">
    <property type="entry name" value="HTH_Psq"/>
</dbReference>
<accession>A0A8B6F1Y9</accession>
<dbReference type="Pfam" id="PF05225">
    <property type="entry name" value="HTH_psq"/>
    <property type="match status" value="2"/>
</dbReference>
<dbReference type="InterPro" id="IPR009057">
    <property type="entry name" value="Homeodomain-like_sf"/>
</dbReference>
<dbReference type="OrthoDB" id="7353690at2759"/>
<dbReference type="GO" id="GO:0003677">
    <property type="term" value="F:DNA binding"/>
    <property type="evidence" value="ECO:0007669"/>
    <property type="project" value="InterPro"/>
</dbReference>